<evidence type="ECO:0000256" key="16">
    <source>
        <dbReference type="ARBA" id="ARBA00048540"/>
    </source>
</evidence>
<keyword evidence="9" id="KW-0732">Signal</keyword>
<comment type="subcellular location">
    <subcellularLocation>
        <location evidence="17 20">Cell inner membrane</location>
        <topology evidence="17 20">Lipid-anchor</topology>
        <orientation evidence="17 20">Periplasmic side</orientation>
    </subcellularLocation>
</comment>
<accession>A0A7W1WXM0</accession>
<evidence type="ECO:0000256" key="4">
    <source>
        <dbReference type="ARBA" id="ARBA00022475"/>
    </source>
</evidence>
<dbReference type="Gene3D" id="3.10.520.10">
    <property type="entry name" value="ApbE-like domains"/>
    <property type="match status" value="1"/>
</dbReference>
<feature type="binding site" evidence="19">
    <location>
        <position position="296"/>
    </location>
    <ligand>
        <name>Mg(2+)</name>
        <dbReference type="ChEBI" id="CHEBI:18420"/>
    </ligand>
</feature>
<evidence type="ECO:0000256" key="11">
    <source>
        <dbReference type="ARBA" id="ARBA00022842"/>
    </source>
</evidence>
<proteinExistence type="inferred from homology"/>
<keyword evidence="7 18" id="KW-0808">Transferase</keyword>
<comment type="cofactor">
    <cofactor evidence="19">
        <name>Mg(2+)</name>
        <dbReference type="ChEBI" id="CHEBI:18420"/>
    </cofactor>
    <cofactor evidence="19">
        <name>Mn(2+)</name>
        <dbReference type="ChEBI" id="CHEBI:29035"/>
    </cofactor>
    <text evidence="19">Magnesium. Can also use manganese.</text>
</comment>
<evidence type="ECO:0000256" key="6">
    <source>
        <dbReference type="ARBA" id="ARBA00022630"/>
    </source>
</evidence>
<evidence type="ECO:0000256" key="12">
    <source>
        <dbReference type="ARBA" id="ARBA00023136"/>
    </source>
</evidence>
<evidence type="ECO:0000256" key="15">
    <source>
        <dbReference type="ARBA" id="ARBA00031306"/>
    </source>
</evidence>
<evidence type="ECO:0000256" key="20">
    <source>
        <dbReference type="RuleBase" id="RU363002"/>
    </source>
</evidence>
<keyword evidence="6 18" id="KW-0285">Flavoprotein</keyword>
<dbReference type="GO" id="GO:0005886">
    <property type="term" value="C:plasma membrane"/>
    <property type="evidence" value="ECO:0007669"/>
    <property type="project" value="UniProtKB-SubCell"/>
</dbReference>
<evidence type="ECO:0000256" key="13">
    <source>
        <dbReference type="ARBA" id="ARBA00023139"/>
    </source>
</evidence>
<evidence type="ECO:0000256" key="14">
    <source>
        <dbReference type="ARBA" id="ARBA00023288"/>
    </source>
</evidence>
<dbReference type="EC" id="2.7.1.180" evidence="2 18"/>
<dbReference type="PANTHER" id="PTHR30040:SF2">
    <property type="entry name" value="FAD:PROTEIN FMN TRANSFERASE"/>
    <property type="match status" value="1"/>
</dbReference>
<evidence type="ECO:0000256" key="19">
    <source>
        <dbReference type="PIRSR" id="PIRSR006268-2"/>
    </source>
</evidence>
<evidence type="ECO:0000256" key="2">
    <source>
        <dbReference type="ARBA" id="ARBA00011955"/>
    </source>
</evidence>
<dbReference type="PANTHER" id="PTHR30040">
    <property type="entry name" value="THIAMINE BIOSYNTHESIS LIPOPROTEIN APBE"/>
    <property type="match status" value="1"/>
</dbReference>
<keyword evidence="13" id="KW-0564">Palmitate</keyword>
<evidence type="ECO:0000313" key="21">
    <source>
        <dbReference type="EMBL" id="MBA4501966.1"/>
    </source>
</evidence>
<evidence type="ECO:0000256" key="8">
    <source>
        <dbReference type="ARBA" id="ARBA00022723"/>
    </source>
</evidence>
<keyword evidence="12" id="KW-0472">Membrane</keyword>
<dbReference type="SUPFAM" id="SSF143631">
    <property type="entry name" value="ApbE-like"/>
    <property type="match status" value="1"/>
</dbReference>
<dbReference type="InterPro" id="IPR024932">
    <property type="entry name" value="ApbE"/>
</dbReference>
<evidence type="ECO:0000256" key="10">
    <source>
        <dbReference type="ARBA" id="ARBA00022827"/>
    </source>
</evidence>
<keyword evidence="4" id="KW-1003">Cell membrane</keyword>
<dbReference type="InterPro" id="IPR003374">
    <property type="entry name" value="ApbE-like_sf"/>
</dbReference>
<dbReference type="RefSeq" id="WP_181738319.1">
    <property type="nucleotide sequence ID" value="NZ_JACEMT010000041.1"/>
</dbReference>
<keyword evidence="5 20" id="KW-0997">Cell inner membrane</keyword>
<evidence type="ECO:0000313" key="22">
    <source>
        <dbReference type="Proteomes" id="UP000538931"/>
    </source>
</evidence>
<keyword evidence="10 18" id="KW-0274">FAD</keyword>
<reference evidence="21 22" key="1">
    <citation type="submission" date="2020-07" db="EMBL/GenBank/DDBJ databases">
        <title>Bacterium isolated from marien macroalgae.</title>
        <authorList>
            <person name="Zhu K."/>
            <person name="Lu D."/>
            <person name="Du Z."/>
        </authorList>
    </citation>
    <scope>NUCLEOTIDE SEQUENCE [LARGE SCALE GENOMIC DNA]</scope>
    <source>
        <strain evidence="21 22">3-1745</strain>
    </source>
</reference>
<evidence type="ECO:0000256" key="3">
    <source>
        <dbReference type="ARBA" id="ARBA00016337"/>
    </source>
</evidence>
<evidence type="ECO:0000256" key="18">
    <source>
        <dbReference type="PIRNR" id="PIRNR006268"/>
    </source>
</evidence>
<comment type="function">
    <text evidence="20">Flavin transferase that catalyzes the transfer of the FMN moiety of FAD and its covalent binding to the hydroxyl group of a threonine residue in a target flavoprotein.</text>
</comment>
<comment type="similarity">
    <text evidence="1 18 20">Belongs to the ApbE family.</text>
</comment>
<evidence type="ECO:0000256" key="17">
    <source>
        <dbReference type="ARBA" id="ARBA00060485"/>
    </source>
</evidence>
<organism evidence="21 22">
    <name type="scientific">Marinobacterium marinum</name>
    <dbReference type="NCBI Taxonomy" id="2756129"/>
    <lineage>
        <taxon>Bacteria</taxon>
        <taxon>Pseudomonadati</taxon>
        <taxon>Pseudomonadota</taxon>
        <taxon>Gammaproteobacteria</taxon>
        <taxon>Oceanospirillales</taxon>
        <taxon>Oceanospirillaceae</taxon>
        <taxon>Marinobacterium</taxon>
    </lineage>
</organism>
<dbReference type="EMBL" id="JACEMT010000041">
    <property type="protein sequence ID" value="MBA4501966.1"/>
    <property type="molecule type" value="Genomic_DNA"/>
</dbReference>
<gene>
    <name evidence="21" type="ORF">H1S06_06250</name>
</gene>
<dbReference type="GO" id="GO:0046872">
    <property type="term" value="F:metal ion binding"/>
    <property type="evidence" value="ECO:0007669"/>
    <property type="project" value="UniProtKB-UniRule"/>
</dbReference>
<feature type="binding site" evidence="19">
    <location>
        <position position="300"/>
    </location>
    <ligand>
        <name>Mg(2+)</name>
        <dbReference type="ChEBI" id="CHEBI:18420"/>
    </ligand>
</feature>
<feature type="binding site" evidence="19">
    <location>
        <position position="182"/>
    </location>
    <ligand>
        <name>Mg(2+)</name>
        <dbReference type="ChEBI" id="CHEBI:18420"/>
    </ligand>
</feature>
<name>A0A7W1WXM0_9GAMM</name>
<dbReference type="Pfam" id="PF02424">
    <property type="entry name" value="ApbE"/>
    <property type="match status" value="1"/>
</dbReference>
<dbReference type="Proteomes" id="UP000538931">
    <property type="component" value="Unassembled WGS sequence"/>
</dbReference>
<dbReference type="GO" id="GO:0016740">
    <property type="term" value="F:transferase activity"/>
    <property type="evidence" value="ECO:0007669"/>
    <property type="project" value="UniProtKB-UniRule"/>
</dbReference>
<sequence length="350" mass="38117">MANRIRLTKWLAASLLAVFVLGVLGCNSASQEKVVAVQGLTMGTSFSMKWVDADESRVPSIRAEAGELLALINQQMSTYIDTSELSVLNRAEAGVAHKVGPELFAMVQRARQISEVSGGAFDVTVGPLVNLWGFGPEGRITHQPDTVEIEQLKSKVGYTFLHLDPAASTVLKEYDQYIDLSAIAKGYGVDQLADLLEARGIRRYLVEIGGELRMRGVKPGGEPWRLAIEAPRAGTREVQQVISLQQGAVATSGDYRNYFEEDGVRYSHTIDPRTARPIRHRLVSVTVIADNCADADAWATALMVMGEEQGYNFAFEQGIKAMFTSKSGDGFDSRATPGFVPYLQEPTGGL</sequence>
<evidence type="ECO:0000256" key="9">
    <source>
        <dbReference type="ARBA" id="ARBA00022729"/>
    </source>
</evidence>
<keyword evidence="22" id="KW-1185">Reference proteome</keyword>
<keyword evidence="8 18" id="KW-0479">Metal-binding</keyword>
<dbReference type="AlphaFoldDB" id="A0A7W1WXM0"/>
<comment type="caution">
    <text evidence="21">The sequence shown here is derived from an EMBL/GenBank/DDBJ whole genome shotgun (WGS) entry which is preliminary data.</text>
</comment>
<evidence type="ECO:0000256" key="5">
    <source>
        <dbReference type="ARBA" id="ARBA00022519"/>
    </source>
</evidence>
<dbReference type="PIRSF" id="PIRSF006268">
    <property type="entry name" value="ApbE"/>
    <property type="match status" value="1"/>
</dbReference>
<keyword evidence="11 18" id="KW-0460">Magnesium</keyword>
<dbReference type="FunFam" id="3.10.520.10:FF:000001">
    <property type="entry name" value="FAD:protein FMN transferase"/>
    <property type="match status" value="1"/>
</dbReference>
<comment type="catalytic activity">
    <reaction evidence="16 18 20">
        <text>L-threonyl-[protein] + FAD = FMN-L-threonyl-[protein] + AMP + H(+)</text>
        <dbReference type="Rhea" id="RHEA:36847"/>
        <dbReference type="Rhea" id="RHEA-COMP:11060"/>
        <dbReference type="Rhea" id="RHEA-COMP:11061"/>
        <dbReference type="ChEBI" id="CHEBI:15378"/>
        <dbReference type="ChEBI" id="CHEBI:30013"/>
        <dbReference type="ChEBI" id="CHEBI:57692"/>
        <dbReference type="ChEBI" id="CHEBI:74257"/>
        <dbReference type="ChEBI" id="CHEBI:456215"/>
        <dbReference type="EC" id="2.7.1.180"/>
    </reaction>
</comment>
<protein>
    <recommendedName>
        <fullName evidence="3 18">FAD:protein FMN transferase</fullName>
        <ecNumber evidence="2 18">2.7.1.180</ecNumber>
    </recommendedName>
    <alternativeName>
        <fullName evidence="15 18">Flavin transferase</fullName>
    </alternativeName>
</protein>
<evidence type="ECO:0000256" key="1">
    <source>
        <dbReference type="ARBA" id="ARBA00008282"/>
    </source>
</evidence>
<evidence type="ECO:0000256" key="7">
    <source>
        <dbReference type="ARBA" id="ARBA00022679"/>
    </source>
</evidence>
<keyword evidence="14 20" id="KW-0449">Lipoprotein</keyword>
<dbReference type="PROSITE" id="PS51257">
    <property type="entry name" value="PROKAR_LIPOPROTEIN"/>
    <property type="match status" value="1"/>
</dbReference>